<dbReference type="Gene3D" id="3.10.450.50">
    <property type="match status" value="1"/>
</dbReference>
<accession>A0A4R3LM61</accession>
<dbReference type="SUPFAM" id="SSF54427">
    <property type="entry name" value="NTF2-like"/>
    <property type="match status" value="1"/>
</dbReference>
<dbReference type="PROSITE" id="PS51257">
    <property type="entry name" value="PROKAR_LIPOPROTEIN"/>
    <property type="match status" value="1"/>
</dbReference>
<keyword evidence="1" id="KW-0732">Signal</keyword>
<comment type="caution">
    <text evidence="2">The sequence shown here is derived from an EMBL/GenBank/DDBJ whole genome shotgun (WGS) entry which is preliminary data.</text>
</comment>
<evidence type="ECO:0000313" key="3">
    <source>
        <dbReference type="Proteomes" id="UP000294599"/>
    </source>
</evidence>
<dbReference type="InterPro" id="IPR032710">
    <property type="entry name" value="NTF2-like_dom_sf"/>
</dbReference>
<sequence length="146" mass="16068">MGSRMTFKGVLATGLALLMCACTRVPAEQRLRETMAAMETAIEDGDIAGFIEHVGPDFNGNDGQFDRRQLHGWLRALTLRRERIGISTGPYEIRLHAGGRATVKVDAVVTGSAGGWLPDSGRHVKVESVWREDDGQWRCVSANWTD</sequence>
<gene>
    <name evidence="2" type="ORF">EDC25_10270</name>
</gene>
<feature type="chain" id="PRO_5020536888" description="Ketosteroid isomerase-like protein" evidence="1">
    <location>
        <begin position="28"/>
        <end position="146"/>
    </location>
</feature>
<evidence type="ECO:0008006" key="4">
    <source>
        <dbReference type="Google" id="ProtNLM"/>
    </source>
</evidence>
<dbReference type="RefSeq" id="WP_132577186.1">
    <property type="nucleotide sequence ID" value="NZ_JBHLWF010000013.1"/>
</dbReference>
<dbReference type="AlphaFoldDB" id="A0A4R3LM61"/>
<evidence type="ECO:0000256" key="1">
    <source>
        <dbReference type="SAM" id="SignalP"/>
    </source>
</evidence>
<organism evidence="2 3">
    <name type="scientific">Pseudofulvimonas gallinarii</name>
    <dbReference type="NCBI Taxonomy" id="634155"/>
    <lineage>
        <taxon>Bacteria</taxon>
        <taxon>Pseudomonadati</taxon>
        <taxon>Pseudomonadota</taxon>
        <taxon>Gammaproteobacteria</taxon>
        <taxon>Lysobacterales</taxon>
        <taxon>Rhodanobacteraceae</taxon>
        <taxon>Pseudofulvimonas</taxon>
    </lineage>
</organism>
<dbReference type="EMBL" id="SMAF01000002">
    <property type="protein sequence ID" value="TCT00706.1"/>
    <property type="molecule type" value="Genomic_DNA"/>
</dbReference>
<feature type="signal peptide" evidence="1">
    <location>
        <begin position="1"/>
        <end position="27"/>
    </location>
</feature>
<protein>
    <recommendedName>
        <fullName evidence="4">Ketosteroid isomerase-like protein</fullName>
    </recommendedName>
</protein>
<dbReference type="OrthoDB" id="5801455at2"/>
<reference evidence="2 3" key="1">
    <citation type="submission" date="2019-03" db="EMBL/GenBank/DDBJ databases">
        <title>Genomic Encyclopedia of Type Strains, Phase IV (KMG-IV): sequencing the most valuable type-strain genomes for metagenomic binning, comparative biology and taxonomic classification.</title>
        <authorList>
            <person name="Goeker M."/>
        </authorList>
    </citation>
    <scope>NUCLEOTIDE SEQUENCE [LARGE SCALE GENOMIC DNA]</scope>
    <source>
        <strain evidence="2 3">DSM 21944</strain>
    </source>
</reference>
<dbReference type="Proteomes" id="UP000294599">
    <property type="component" value="Unassembled WGS sequence"/>
</dbReference>
<keyword evidence="3" id="KW-1185">Reference proteome</keyword>
<evidence type="ECO:0000313" key="2">
    <source>
        <dbReference type="EMBL" id="TCT00706.1"/>
    </source>
</evidence>
<proteinExistence type="predicted"/>
<name>A0A4R3LM61_9GAMM</name>